<dbReference type="PANTHER" id="PTHR30469">
    <property type="entry name" value="MULTIDRUG RESISTANCE PROTEIN MDTA"/>
    <property type="match status" value="1"/>
</dbReference>
<feature type="domain" description="CusB-like beta-barrel" evidence="5">
    <location>
        <begin position="207"/>
        <end position="277"/>
    </location>
</feature>
<dbReference type="InterPro" id="IPR058637">
    <property type="entry name" value="YknX-like_C"/>
</dbReference>
<keyword evidence="3" id="KW-1133">Transmembrane helix</keyword>
<keyword evidence="3" id="KW-0812">Transmembrane</keyword>
<proteinExistence type="inferred from homology"/>
<dbReference type="NCBIfam" id="TIGR01730">
    <property type="entry name" value="RND_mfp"/>
    <property type="match status" value="1"/>
</dbReference>
<keyword evidence="2" id="KW-0175">Coiled coil</keyword>
<dbReference type="Gene3D" id="2.40.420.20">
    <property type="match status" value="1"/>
</dbReference>
<keyword evidence="3" id="KW-0472">Membrane</keyword>
<dbReference type="Gene3D" id="1.10.287.470">
    <property type="entry name" value="Helix hairpin bin"/>
    <property type="match status" value="1"/>
</dbReference>
<dbReference type="Gene3D" id="2.40.30.170">
    <property type="match status" value="1"/>
</dbReference>
<comment type="similarity">
    <text evidence="1">Belongs to the membrane fusion protein (MFP) (TC 8.A.1) family.</text>
</comment>
<evidence type="ECO:0000256" key="2">
    <source>
        <dbReference type="SAM" id="Coils"/>
    </source>
</evidence>
<protein>
    <submittedName>
        <fullName evidence="7">Efflux RND transporter periplasmic adaptor subunit</fullName>
    </submittedName>
</protein>
<dbReference type="EMBL" id="JAUHJS010000004">
    <property type="protein sequence ID" value="MDN4165619.1"/>
    <property type="molecule type" value="Genomic_DNA"/>
</dbReference>
<evidence type="ECO:0000313" key="7">
    <source>
        <dbReference type="EMBL" id="MDN4165619.1"/>
    </source>
</evidence>
<dbReference type="InterPro" id="IPR058625">
    <property type="entry name" value="MdtA-like_BSH"/>
</dbReference>
<gene>
    <name evidence="7" type="ORF">QWY31_08905</name>
</gene>
<evidence type="ECO:0000259" key="5">
    <source>
        <dbReference type="Pfam" id="PF25954"/>
    </source>
</evidence>
<dbReference type="Pfam" id="PF25989">
    <property type="entry name" value="YknX_C"/>
    <property type="match status" value="1"/>
</dbReference>
<organism evidence="7 8">
    <name type="scientific">Shiella aurantiaca</name>
    <dbReference type="NCBI Taxonomy" id="3058365"/>
    <lineage>
        <taxon>Bacteria</taxon>
        <taxon>Pseudomonadati</taxon>
        <taxon>Bacteroidota</taxon>
        <taxon>Cytophagia</taxon>
        <taxon>Cytophagales</taxon>
        <taxon>Shiellaceae</taxon>
        <taxon>Shiella</taxon>
    </lineage>
</organism>
<feature type="domain" description="YknX-like C-terminal permuted SH3-like" evidence="6">
    <location>
        <begin position="286"/>
        <end position="353"/>
    </location>
</feature>
<dbReference type="Pfam" id="PF25954">
    <property type="entry name" value="Beta-barrel_RND_2"/>
    <property type="match status" value="1"/>
</dbReference>
<feature type="domain" description="Multidrug resistance protein MdtA-like barrel-sandwich hybrid" evidence="4">
    <location>
        <begin position="73"/>
        <end position="192"/>
    </location>
</feature>
<feature type="coiled-coil region" evidence="2">
    <location>
        <begin position="145"/>
        <end position="172"/>
    </location>
</feature>
<dbReference type="Proteomes" id="UP001168552">
    <property type="component" value="Unassembled WGS sequence"/>
</dbReference>
<dbReference type="Pfam" id="PF25917">
    <property type="entry name" value="BSH_RND"/>
    <property type="match status" value="1"/>
</dbReference>
<dbReference type="SUPFAM" id="SSF111369">
    <property type="entry name" value="HlyD-like secretion proteins"/>
    <property type="match status" value="1"/>
</dbReference>
<evidence type="ECO:0000259" key="6">
    <source>
        <dbReference type="Pfam" id="PF25989"/>
    </source>
</evidence>
<accession>A0ABT8F5H8</accession>
<evidence type="ECO:0000256" key="1">
    <source>
        <dbReference type="ARBA" id="ARBA00009477"/>
    </source>
</evidence>
<dbReference type="RefSeq" id="WP_320004149.1">
    <property type="nucleotide sequence ID" value="NZ_JAUHJS010000004.1"/>
</dbReference>
<feature type="transmembrane region" description="Helical" evidence="3">
    <location>
        <begin position="7"/>
        <end position="26"/>
    </location>
</feature>
<keyword evidence="8" id="KW-1185">Reference proteome</keyword>
<reference evidence="7" key="1">
    <citation type="submission" date="2023-06" db="EMBL/GenBank/DDBJ databases">
        <title>Cytophagales bacterium Strain LB-30, isolated from soil.</title>
        <authorList>
            <person name="Liu B."/>
        </authorList>
    </citation>
    <scope>NUCLEOTIDE SEQUENCE</scope>
    <source>
        <strain evidence="7">LB-30</strain>
    </source>
</reference>
<dbReference type="InterPro" id="IPR058792">
    <property type="entry name" value="Beta-barrel_RND_2"/>
</dbReference>
<evidence type="ECO:0000256" key="3">
    <source>
        <dbReference type="SAM" id="Phobius"/>
    </source>
</evidence>
<dbReference type="InterPro" id="IPR006143">
    <property type="entry name" value="RND_pump_MFP"/>
</dbReference>
<dbReference type="Gene3D" id="2.40.50.100">
    <property type="match status" value="1"/>
</dbReference>
<sequence>MNKSLRIFLIALVGLSLALWIIIPRLNLSDNENPKTGPIASSAPKAVPVEVVIVKPQTFLNSLQVTGSVVANETVDLKPEGSGIIEQIHFKEGQRVKKGELLLTLNDDKLQAQYNKLRYTKKLYEDSEYRQRVLLEKEAISQQEYDRALTELNTAEADLQLIQAQLADMKIRAPFDGVIGLRKVSEGAYVNPSTSIVQLYNIDPIKLDFAIPGKYSAIIKTGTKVFFTTDAIKEPMEGEVYAIEPQVDPATRTLQIRALAKNSQQNVFPGEFAKIEMVLEKKENALLLPTSAVIPILNGYKVFVARNGKAEELTIETGIRTDTNLEILSGLQEGDTIITTGLLQMRVGTPVSVTVTSK</sequence>
<comment type="caution">
    <text evidence="7">The sequence shown here is derived from an EMBL/GenBank/DDBJ whole genome shotgun (WGS) entry which is preliminary data.</text>
</comment>
<name>A0ABT8F5H8_9BACT</name>
<dbReference type="PANTHER" id="PTHR30469:SF36">
    <property type="entry name" value="BLL3903 PROTEIN"/>
    <property type="match status" value="1"/>
</dbReference>
<evidence type="ECO:0000313" key="8">
    <source>
        <dbReference type="Proteomes" id="UP001168552"/>
    </source>
</evidence>
<evidence type="ECO:0000259" key="4">
    <source>
        <dbReference type="Pfam" id="PF25917"/>
    </source>
</evidence>